<evidence type="ECO:0000313" key="3">
    <source>
        <dbReference type="Proteomes" id="UP001444661"/>
    </source>
</evidence>
<feature type="region of interest" description="Disordered" evidence="1">
    <location>
        <begin position="1"/>
        <end position="139"/>
    </location>
</feature>
<reference evidence="2 3" key="1">
    <citation type="submission" date="2023-01" db="EMBL/GenBank/DDBJ databases">
        <title>Analysis of 21 Apiospora genomes using comparative genomics revels a genus with tremendous synthesis potential of carbohydrate active enzymes and secondary metabolites.</title>
        <authorList>
            <person name="Sorensen T."/>
        </authorList>
    </citation>
    <scope>NUCLEOTIDE SEQUENCE [LARGE SCALE GENOMIC DNA]</scope>
    <source>
        <strain evidence="2 3">CBS 33761</strain>
    </source>
</reference>
<feature type="compositionally biased region" description="Basic and acidic residues" evidence="1">
    <location>
        <begin position="130"/>
        <end position="139"/>
    </location>
</feature>
<name>A0ABR1SKU8_9PEZI</name>
<dbReference type="EMBL" id="JAQQWK010000009">
    <property type="protein sequence ID" value="KAK8034309.1"/>
    <property type="molecule type" value="Genomic_DNA"/>
</dbReference>
<gene>
    <name evidence="2" type="ORF">PG993_009304</name>
</gene>
<protein>
    <submittedName>
        <fullName evidence="2">Uncharacterized protein</fullName>
    </submittedName>
</protein>
<proteinExistence type="predicted"/>
<dbReference type="Proteomes" id="UP001444661">
    <property type="component" value="Unassembled WGS sequence"/>
</dbReference>
<evidence type="ECO:0000256" key="1">
    <source>
        <dbReference type="SAM" id="MobiDB-lite"/>
    </source>
</evidence>
<organism evidence="2 3">
    <name type="scientific">Apiospora rasikravindrae</name>
    <dbReference type="NCBI Taxonomy" id="990691"/>
    <lineage>
        <taxon>Eukaryota</taxon>
        <taxon>Fungi</taxon>
        <taxon>Dikarya</taxon>
        <taxon>Ascomycota</taxon>
        <taxon>Pezizomycotina</taxon>
        <taxon>Sordariomycetes</taxon>
        <taxon>Xylariomycetidae</taxon>
        <taxon>Amphisphaeriales</taxon>
        <taxon>Apiosporaceae</taxon>
        <taxon>Apiospora</taxon>
    </lineage>
</organism>
<comment type="caution">
    <text evidence="2">The sequence shown here is derived from an EMBL/GenBank/DDBJ whole genome shotgun (WGS) entry which is preliminary data.</text>
</comment>
<sequence length="177" mass="19398">MSDNTAPETPVPTMLKPDEPISDLSAQSPCVKDTPVRCGSTQDTVSPVKKDKEPQPAGGEDGPSRPITPKPASTWPKTSKEDAENQVSETQLAKDKVLISARTMSPAQDKHDSNPLEAEEGSLIPIAPSHESKSLTKEETQRAYQREIKAMTRSLKVREIQRMLNSTPSNEAKFTEF</sequence>
<evidence type="ECO:0000313" key="2">
    <source>
        <dbReference type="EMBL" id="KAK8034309.1"/>
    </source>
</evidence>
<keyword evidence="3" id="KW-1185">Reference proteome</keyword>
<accession>A0ABR1SKU8</accession>